<reference evidence="2 3" key="1">
    <citation type="submission" date="2020-04" db="EMBL/GenBank/DDBJ databases">
        <title>Perkinsus olseni comparative genomics.</title>
        <authorList>
            <person name="Bogema D.R."/>
        </authorList>
    </citation>
    <scope>NUCLEOTIDE SEQUENCE [LARGE SCALE GENOMIC DNA]</scope>
    <source>
        <strain evidence="2">00978-12</strain>
    </source>
</reference>
<feature type="compositionally biased region" description="Low complexity" evidence="1">
    <location>
        <begin position="153"/>
        <end position="165"/>
    </location>
</feature>
<evidence type="ECO:0000313" key="3">
    <source>
        <dbReference type="Proteomes" id="UP000541610"/>
    </source>
</evidence>
<proteinExistence type="predicted"/>
<feature type="region of interest" description="Disordered" evidence="1">
    <location>
        <begin position="153"/>
        <end position="189"/>
    </location>
</feature>
<evidence type="ECO:0000313" key="2">
    <source>
        <dbReference type="EMBL" id="KAF4679449.1"/>
    </source>
</evidence>
<accession>A0A7J6N6A3</accession>
<name>A0A7J6N6A3_PEROL</name>
<protein>
    <submittedName>
        <fullName evidence="2">Uncharacterized protein</fullName>
    </submittedName>
</protein>
<gene>
    <name evidence="2" type="ORF">FOZ60_015048</name>
</gene>
<dbReference type="EMBL" id="JABANP010000734">
    <property type="protein sequence ID" value="KAF4679449.1"/>
    <property type="molecule type" value="Genomic_DNA"/>
</dbReference>
<sequence length="211" mass="23992">MLIIRDCLLSRGCLLFAFTLRPFRVLSQYGWGRRLRFAIVEAREEWPAEDCFTTSRRNETCRGWPNGTDNSLKIARDPLKVGKVTKLPSLLIRLRTFTADSAVPRISPSLRVQVTHQALTSADEVKASHPGIDIMRRRWVTIDMTSSIHLVDTSTTSGDDLSSTGMTKENVTFPLDRGGISSPLSPEHEHTTNYEADWRCRQFHTLSNREF</sequence>
<comment type="caution">
    <text evidence="2">The sequence shown here is derived from an EMBL/GenBank/DDBJ whole genome shotgun (WGS) entry which is preliminary data.</text>
</comment>
<dbReference type="AlphaFoldDB" id="A0A7J6N6A3"/>
<organism evidence="2 3">
    <name type="scientific">Perkinsus olseni</name>
    <name type="common">Perkinsus atlanticus</name>
    <dbReference type="NCBI Taxonomy" id="32597"/>
    <lineage>
        <taxon>Eukaryota</taxon>
        <taxon>Sar</taxon>
        <taxon>Alveolata</taxon>
        <taxon>Perkinsozoa</taxon>
        <taxon>Perkinsea</taxon>
        <taxon>Perkinsida</taxon>
        <taxon>Perkinsidae</taxon>
        <taxon>Perkinsus</taxon>
    </lineage>
</organism>
<dbReference type="Proteomes" id="UP000541610">
    <property type="component" value="Unassembled WGS sequence"/>
</dbReference>
<evidence type="ECO:0000256" key="1">
    <source>
        <dbReference type="SAM" id="MobiDB-lite"/>
    </source>
</evidence>